<sequence length="190" mass="21415">MGESRKDSSDPTTAMKMALCYIGVKHFKGHFPYQKTINQRSSLIPRNSQNCHNRGLNTSQDIKMQMVDDNVGNRRDNTMLCSFIMLSGVPEIAKSMGLECLVQLRWVMVNGINGNTDVRCYNCRGGGSLCQQICTVKAKDTGMPDYLQQQPCRLLKKKEAGILRTLWNCNIHSLVQMLMKKLRGVKVNAL</sequence>
<accession>A0ABQ4ZBW8</accession>
<name>A0ABQ4ZBW8_9ASTR</name>
<reference evidence="1" key="2">
    <citation type="submission" date="2022-01" db="EMBL/GenBank/DDBJ databases">
        <authorList>
            <person name="Yamashiro T."/>
            <person name="Shiraishi A."/>
            <person name="Satake H."/>
            <person name="Nakayama K."/>
        </authorList>
    </citation>
    <scope>NUCLEOTIDE SEQUENCE</scope>
</reference>
<comment type="caution">
    <text evidence="1">The sequence shown here is derived from an EMBL/GenBank/DDBJ whole genome shotgun (WGS) entry which is preliminary data.</text>
</comment>
<reference evidence="1" key="1">
    <citation type="journal article" date="2022" name="Int. J. Mol. Sci.">
        <title>Draft Genome of Tanacetum Coccineum: Genomic Comparison of Closely Related Tanacetum-Family Plants.</title>
        <authorList>
            <person name="Yamashiro T."/>
            <person name="Shiraishi A."/>
            <person name="Nakayama K."/>
            <person name="Satake H."/>
        </authorList>
    </citation>
    <scope>NUCLEOTIDE SEQUENCE</scope>
</reference>
<proteinExistence type="predicted"/>
<evidence type="ECO:0000313" key="1">
    <source>
        <dbReference type="EMBL" id="GJS86761.1"/>
    </source>
</evidence>
<dbReference type="Proteomes" id="UP001151760">
    <property type="component" value="Unassembled WGS sequence"/>
</dbReference>
<gene>
    <name evidence="1" type="ORF">Tco_0769397</name>
</gene>
<organism evidence="1 2">
    <name type="scientific">Tanacetum coccineum</name>
    <dbReference type="NCBI Taxonomy" id="301880"/>
    <lineage>
        <taxon>Eukaryota</taxon>
        <taxon>Viridiplantae</taxon>
        <taxon>Streptophyta</taxon>
        <taxon>Embryophyta</taxon>
        <taxon>Tracheophyta</taxon>
        <taxon>Spermatophyta</taxon>
        <taxon>Magnoliopsida</taxon>
        <taxon>eudicotyledons</taxon>
        <taxon>Gunneridae</taxon>
        <taxon>Pentapetalae</taxon>
        <taxon>asterids</taxon>
        <taxon>campanulids</taxon>
        <taxon>Asterales</taxon>
        <taxon>Asteraceae</taxon>
        <taxon>Asteroideae</taxon>
        <taxon>Anthemideae</taxon>
        <taxon>Anthemidinae</taxon>
        <taxon>Tanacetum</taxon>
    </lineage>
</organism>
<protein>
    <submittedName>
        <fullName evidence="1">Uncharacterized protein</fullName>
    </submittedName>
</protein>
<keyword evidence="2" id="KW-1185">Reference proteome</keyword>
<evidence type="ECO:0000313" key="2">
    <source>
        <dbReference type="Proteomes" id="UP001151760"/>
    </source>
</evidence>
<dbReference type="EMBL" id="BQNB010011145">
    <property type="protein sequence ID" value="GJS86761.1"/>
    <property type="molecule type" value="Genomic_DNA"/>
</dbReference>